<name>A0ABX0VBZ6_9HYPH</name>
<dbReference type="RefSeq" id="WP_167673094.1">
    <property type="nucleotide sequence ID" value="NZ_JAATJS010000003.1"/>
</dbReference>
<evidence type="ECO:0000313" key="2">
    <source>
        <dbReference type="EMBL" id="NIX77218.1"/>
    </source>
</evidence>
<feature type="signal peptide" evidence="1">
    <location>
        <begin position="1"/>
        <end position="27"/>
    </location>
</feature>
<keyword evidence="1" id="KW-0732">Signal</keyword>
<proteinExistence type="predicted"/>
<evidence type="ECO:0000313" key="3">
    <source>
        <dbReference type="Proteomes" id="UP000707352"/>
    </source>
</evidence>
<comment type="caution">
    <text evidence="2">The sequence shown here is derived from an EMBL/GenBank/DDBJ whole genome shotgun (WGS) entry which is preliminary data.</text>
</comment>
<evidence type="ECO:0000256" key="1">
    <source>
        <dbReference type="SAM" id="SignalP"/>
    </source>
</evidence>
<organism evidence="2 3">
    <name type="scientific">Microvirga terricola</name>
    <dbReference type="NCBI Taxonomy" id="2719797"/>
    <lineage>
        <taxon>Bacteria</taxon>
        <taxon>Pseudomonadati</taxon>
        <taxon>Pseudomonadota</taxon>
        <taxon>Alphaproteobacteria</taxon>
        <taxon>Hyphomicrobiales</taxon>
        <taxon>Methylobacteriaceae</taxon>
        <taxon>Microvirga</taxon>
    </lineage>
</organism>
<accession>A0ABX0VBZ6</accession>
<reference evidence="2 3" key="1">
    <citation type="submission" date="2020-03" db="EMBL/GenBank/DDBJ databases">
        <title>The genome sequence of Microvirga sp. c23x22.</title>
        <authorList>
            <person name="Zhang X."/>
        </authorList>
    </citation>
    <scope>NUCLEOTIDE SEQUENCE [LARGE SCALE GENOMIC DNA]</scope>
    <source>
        <strain evidence="3">c23x22</strain>
    </source>
</reference>
<gene>
    <name evidence="2" type="ORF">HB375_11425</name>
</gene>
<evidence type="ECO:0008006" key="4">
    <source>
        <dbReference type="Google" id="ProtNLM"/>
    </source>
</evidence>
<feature type="chain" id="PRO_5046442875" description="Secreted protein" evidence="1">
    <location>
        <begin position="28"/>
        <end position="201"/>
    </location>
</feature>
<sequence>MIGRAFILLGAILALSASAFSSAPAWAQSSVQQESSDTIDGFPFPDAISGHARGQMQRFPGPGGFGFSVRYKSQSGWADIYVYDREKDLSSARPSDLAEELATVLREIQTMSEIGRIKNLAVKKVTTNAKTASAATSYTVNSINLASFAFVTVAGGKFVKIRYSTPQQKEAEKTATKFRDDYFSRLKSLPQPKQRGDQQSI</sequence>
<keyword evidence="3" id="KW-1185">Reference proteome</keyword>
<protein>
    <recommendedName>
        <fullName evidence="4">Secreted protein</fullName>
    </recommendedName>
</protein>
<dbReference type="Proteomes" id="UP000707352">
    <property type="component" value="Unassembled WGS sequence"/>
</dbReference>
<dbReference type="EMBL" id="JAATJS010000003">
    <property type="protein sequence ID" value="NIX77218.1"/>
    <property type="molecule type" value="Genomic_DNA"/>
</dbReference>